<name>A0A5K1IYJ5_9ACTN</name>
<protein>
    <submittedName>
        <fullName evidence="1">Uncharacterized protein</fullName>
    </submittedName>
</protein>
<gene>
    <name evidence="1" type="ORF">LMKDKBCB_01625</name>
</gene>
<accession>A0A5K1IYJ5</accession>
<dbReference type="RefSeq" id="WP_156063274.1">
    <property type="nucleotide sequence ID" value="NZ_CABWIH010000033.1"/>
</dbReference>
<evidence type="ECO:0000313" key="1">
    <source>
        <dbReference type="EMBL" id="VWL93959.1"/>
    </source>
</evidence>
<dbReference type="AlphaFoldDB" id="A0A5K1IYJ5"/>
<dbReference type="EMBL" id="CABWIH010000033">
    <property type="protein sequence ID" value="VWL93959.1"/>
    <property type="molecule type" value="Genomic_DNA"/>
</dbReference>
<dbReference type="Proteomes" id="UP000330807">
    <property type="component" value="Unassembled WGS sequence"/>
</dbReference>
<reference evidence="1 2" key="1">
    <citation type="submission" date="2019-10" db="EMBL/GenBank/DDBJ databases">
        <authorList>
            <person name="Wolf R A."/>
        </authorList>
    </citation>
    <scope>NUCLEOTIDE SEQUENCE [LARGE SCALE GENOMIC DNA]</scope>
    <source>
        <strain evidence="1">Collinsella_aerofaciens_AK_138A</strain>
    </source>
</reference>
<evidence type="ECO:0000313" key="2">
    <source>
        <dbReference type="Proteomes" id="UP000330807"/>
    </source>
</evidence>
<sequence length="369" mass="41058">MAVTIRQCNKPTKEQLAASVILTGASALRMIRAERRQMGYISWKDLEFEEERRVLCASSPSTEDIYLPDLVRIGAANGEVQEDLCLLVGSAAQRRRIPGVGWSVCSGLPTGSIREVEPGVYSLSPEALCVAVAREVGCIQAFALAQELCSKISLSDRGKYLPPYTLPVANRLAKDKDQPADVGYFEVEPVLTPDRLEDYLAACKGNVAKQLLRLCPYLSENLVSPMECIMLALFSLPFSYGGFACGPFKTDYKIEFDDRAQAISGMPHAVCDAYQEAARFDLEYNGELGHSSRRGRIHDEKRNTGLITMGIEVATVNNEMLCDMEAMEALAWRIHQRMGKRYRNRVDARRKKQEALFNTLRACFGLKPA</sequence>
<proteinExistence type="predicted"/>
<organism evidence="1 2">
    <name type="scientific">Collinsella aerofaciens</name>
    <dbReference type="NCBI Taxonomy" id="74426"/>
    <lineage>
        <taxon>Bacteria</taxon>
        <taxon>Bacillati</taxon>
        <taxon>Actinomycetota</taxon>
        <taxon>Coriobacteriia</taxon>
        <taxon>Coriobacteriales</taxon>
        <taxon>Coriobacteriaceae</taxon>
        <taxon>Collinsella</taxon>
    </lineage>
</organism>